<dbReference type="InterPro" id="IPR023753">
    <property type="entry name" value="FAD/NAD-binding_dom"/>
</dbReference>
<name>A0A7S0KVA3_MICPS</name>
<dbReference type="GO" id="GO:0005737">
    <property type="term" value="C:cytoplasm"/>
    <property type="evidence" value="ECO:0007669"/>
    <property type="project" value="TreeGrafter"/>
</dbReference>
<dbReference type="SUPFAM" id="SSF51905">
    <property type="entry name" value="FAD/NAD(P)-binding domain"/>
    <property type="match status" value="1"/>
</dbReference>
<gene>
    <name evidence="8" type="ORF">MSP1404_LOCUS11354</name>
</gene>
<evidence type="ECO:0000256" key="6">
    <source>
        <dbReference type="SAM" id="MobiDB-lite"/>
    </source>
</evidence>
<evidence type="ECO:0000256" key="2">
    <source>
        <dbReference type="ARBA" id="ARBA00022630"/>
    </source>
</evidence>
<dbReference type="GO" id="GO:0050660">
    <property type="term" value="F:flavin adenine dinucleotide binding"/>
    <property type="evidence" value="ECO:0007669"/>
    <property type="project" value="TreeGrafter"/>
</dbReference>
<protein>
    <recommendedName>
        <fullName evidence="7">FAD/NAD(P)-binding domain-containing protein</fullName>
    </recommendedName>
</protein>
<dbReference type="Gene3D" id="3.50.50.100">
    <property type="match status" value="1"/>
</dbReference>
<keyword evidence="3" id="KW-0274">FAD</keyword>
<dbReference type="InterPro" id="IPR036188">
    <property type="entry name" value="FAD/NAD-bd_sf"/>
</dbReference>
<evidence type="ECO:0000256" key="1">
    <source>
        <dbReference type="ARBA" id="ARBA00006442"/>
    </source>
</evidence>
<keyword evidence="5" id="KW-0175">Coiled coil</keyword>
<dbReference type="EMBL" id="HBEV01014581">
    <property type="protein sequence ID" value="CAD8593950.1"/>
    <property type="molecule type" value="Transcribed_RNA"/>
</dbReference>
<dbReference type="Pfam" id="PF07992">
    <property type="entry name" value="Pyr_redox_2"/>
    <property type="match status" value="1"/>
</dbReference>
<feature type="coiled-coil region" evidence="5">
    <location>
        <begin position="106"/>
        <end position="133"/>
    </location>
</feature>
<evidence type="ECO:0000259" key="7">
    <source>
        <dbReference type="Pfam" id="PF07992"/>
    </source>
</evidence>
<feature type="region of interest" description="Disordered" evidence="6">
    <location>
        <begin position="364"/>
        <end position="408"/>
    </location>
</feature>
<reference evidence="8" key="1">
    <citation type="submission" date="2021-01" db="EMBL/GenBank/DDBJ databases">
        <authorList>
            <person name="Corre E."/>
            <person name="Pelletier E."/>
            <person name="Niang G."/>
            <person name="Scheremetjew M."/>
            <person name="Finn R."/>
            <person name="Kale V."/>
            <person name="Holt S."/>
            <person name="Cochrane G."/>
            <person name="Meng A."/>
            <person name="Brown T."/>
            <person name="Cohen L."/>
        </authorList>
    </citation>
    <scope>NUCLEOTIDE SEQUENCE</scope>
    <source>
        <strain evidence="8">CCMP494</strain>
    </source>
</reference>
<comment type="similarity">
    <text evidence="1">Belongs to the FAD-dependent oxidoreductase family.</text>
</comment>
<evidence type="ECO:0000256" key="5">
    <source>
        <dbReference type="SAM" id="Coils"/>
    </source>
</evidence>
<dbReference type="PANTHER" id="PTHR43735:SF3">
    <property type="entry name" value="FERROPTOSIS SUPPRESSOR PROTEIN 1"/>
    <property type="match status" value="1"/>
</dbReference>
<feature type="compositionally biased region" description="Low complexity" evidence="6">
    <location>
        <begin position="1050"/>
        <end position="1059"/>
    </location>
</feature>
<dbReference type="AlphaFoldDB" id="A0A7S0KVA3"/>
<dbReference type="GO" id="GO:0004174">
    <property type="term" value="F:electron-transferring-flavoprotein dehydrogenase activity"/>
    <property type="evidence" value="ECO:0007669"/>
    <property type="project" value="TreeGrafter"/>
</dbReference>
<proteinExistence type="inferred from homology"/>
<dbReference type="PRINTS" id="PR00368">
    <property type="entry name" value="FADPNR"/>
</dbReference>
<evidence type="ECO:0000313" key="8">
    <source>
        <dbReference type="EMBL" id="CAD8593950.1"/>
    </source>
</evidence>
<keyword evidence="4" id="KW-0560">Oxidoreductase</keyword>
<feature type="domain" description="FAD/NAD(P)-binding" evidence="7">
    <location>
        <begin position="589"/>
        <end position="869"/>
    </location>
</feature>
<evidence type="ECO:0000256" key="3">
    <source>
        <dbReference type="ARBA" id="ARBA00022827"/>
    </source>
</evidence>
<accession>A0A7S0KVA3</accession>
<feature type="compositionally biased region" description="Pro residues" evidence="6">
    <location>
        <begin position="1012"/>
        <end position="1021"/>
    </location>
</feature>
<dbReference type="PANTHER" id="PTHR43735">
    <property type="entry name" value="APOPTOSIS-INDUCING FACTOR 1"/>
    <property type="match status" value="1"/>
</dbReference>
<feature type="region of interest" description="Disordered" evidence="6">
    <location>
        <begin position="1005"/>
        <end position="1059"/>
    </location>
</feature>
<keyword evidence="2" id="KW-0285">Flavoprotein</keyword>
<dbReference type="PRINTS" id="PR00411">
    <property type="entry name" value="PNDRDTASEI"/>
</dbReference>
<feature type="region of interest" description="Disordered" evidence="6">
    <location>
        <begin position="277"/>
        <end position="310"/>
    </location>
</feature>
<feature type="compositionally biased region" description="Acidic residues" evidence="6">
    <location>
        <begin position="278"/>
        <end position="293"/>
    </location>
</feature>
<evidence type="ECO:0000256" key="4">
    <source>
        <dbReference type="ARBA" id="ARBA00023002"/>
    </source>
</evidence>
<sequence>MADVIAAVTVDLAYALHAMCKEINARIRAAEHLPSTAKRCSRLINQIDNMIDGCSMEDRRITVILENIHMCMEELEKLVERLIRLGGSTGGGVCICLTLAGRGKDALNAEEELERCESELRKHLESLVQATQLHTYSSRASNKLKQVDSRRFWDEHFGDQREVSVTALAQALRHECDNKGGGVDVDTATGICKTCFSGGDVVTVLSFGEVFNQASIPETMKELAKRANAASHLFKVTVYDYEARKPDRSLDAGFLMCRDTDSLKVLRSQVITHALTLGEEESSDDDSEFDYDDEPKKAAPQWEKPRHRRQSALDAVPPEYQFLAYGDFTFFLDECETRVRRKQERDLAGLSYIDRVSIVRDDDLPDSLKPKKKGASKALADADSAWEKSSQGTSVGDDDEDADQGTGSEDVAEAIMRKAAEAAAAAACKDIATAIRTASVLMGLRIAAKKCRIPEESVSFLVEIDQLRQAAEAIAPTSAGAVSMPRLRLVKASATNIAERFLSEETQYKLPVSKESAAAAYKTIQRTATLADDPDPLPGLDHGILEALRGPFDEVEAALAPALAVLKEKNSSVNHVVRSKQNSDAPKHRVVVLGGGFAGAMTVFNLCNDPEERFHVTLIDPKNYWEDPTQQPMTLPDPGESVTQGRLANATVPFSKIVNKNGKHIAGLAMSISKTHVEVGSERMVIPFDTLVVNTGSAYNSNIKVVNPTLDYRYRQMKAEANIIKNSETILVIGAGLVGTEMTSNVATKYPEKKVIICQAGPYILPRVPEAHDKVTAFWESLGNVEVHLNERVIEFDDMLQEYKTDKGNIFNAGKVIRATGYKPNTDFFKDANTDPAIAAALDEKGFVKCDPNLRLHGFSNIYVSGDIVEDKYFGKTGVTRSGERFPERLAAVAGSHSYVVTINIKRTITGETLASMDASRDPFGQPVEISLGLEKGLAVVHGDLAPLYVGMGFDFGVDNEEFVKYGCAISQNVPGLKDYISDLCAKATYIPEAHEGMRQFGAMDPKLLDPLAPPMPPPPGADGAGGGEADQAPADPAPEPTEEAKADVPEAAPAEAEE</sequence>
<organism evidence="8">
    <name type="scientific">Micromonas pusilla</name>
    <name type="common">Picoplanktonic green alga</name>
    <name type="synonym">Chromulina pusilla</name>
    <dbReference type="NCBI Taxonomy" id="38833"/>
    <lineage>
        <taxon>Eukaryota</taxon>
        <taxon>Viridiplantae</taxon>
        <taxon>Chlorophyta</taxon>
        <taxon>Mamiellophyceae</taxon>
        <taxon>Mamiellales</taxon>
        <taxon>Mamiellaceae</taxon>
        <taxon>Micromonas</taxon>
    </lineage>
</organism>